<sequence length="52" mass="5474">MTEVPIPTPFASPFDMATLYAAAFGLFAPGLLMAARRQMTASTPQPSQGQST</sequence>
<name>V4NFS1_9CAUL</name>
<reference evidence="2 3" key="1">
    <citation type="journal article" date="2014" name="Nature">
        <title>Sequential evolution of bacterial morphology by co-option of a developmental regulator.</title>
        <authorList>
            <person name="Jiang C."/>
            <person name="Brown P.J."/>
            <person name="Ducret A."/>
            <person name="Brun Y.V."/>
        </authorList>
    </citation>
    <scope>NUCLEOTIDE SEQUENCE [LARGE SCALE GENOMIC DNA]</scope>
    <source>
        <strain evidence="2 3">DSM 16100</strain>
    </source>
</reference>
<keyword evidence="1" id="KW-0472">Membrane</keyword>
<dbReference type="RefSeq" id="WP_018082497.1">
    <property type="nucleotide sequence ID" value="NZ_AQWM01000014.1"/>
</dbReference>
<dbReference type="EMBL" id="AWGB01000094">
    <property type="protein sequence ID" value="ESQ80712.1"/>
    <property type="molecule type" value="Genomic_DNA"/>
</dbReference>
<protein>
    <submittedName>
        <fullName evidence="2">Uncharacterized protein</fullName>
    </submittedName>
</protein>
<evidence type="ECO:0000256" key="1">
    <source>
        <dbReference type="SAM" id="Phobius"/>
    </source>
</evidence>
<gene>
    <name evidence="2" type="ORF">ABENE_22220</name>
</gene>
<keyword evidence="1" id="KW-1133">Transmembrane helix</keyword>
<evidence type="ECO:0000313" key="2">
    <source>
        <dbReference type="EMBL" id="ESQ80712.1"/>
    </source>
</evidence>
<comment type="caution">
    <text evidence="2">The sequence shown here is derived from an EMBL/GenBank/DDBJ whole genome shotgun (WGS) entry which is preliminary data.</text>
</comment>
<dbReference type="STRING" id="1121022.GCA_000376105_02829"/>
<proteinExistence type="predicted"/>
<organism evidence="2 3">
    <name type="scientific">Asticcacaulis benevestitus DSM 16100 = ATCC BAA-896</name>
    <dbReference type="NCBI Taxonomy" id="1121022"/>
    <lineage>
        <taxon>Bacteria</taxon>
        <taxon>Pseudomonadati</taxon>
        <taxon>Pseudomonadota</taxon>
        <taxon>Alphaproteobacteria</taxon>
        <taxon>Caulobacterales</taxon>
        <taxon>Caulobacteraceae</taxon>
        <taxon>Asticcacaulis</taxon>
    </lineage>
</organism>
<keyword evidence="3" id="KW-1185">Reference proteome</keyword>
<dbReference type="PATRIC" id="fig|1121022.4.peg.4550"/>
<keyword evidence="1" id="KW-0812">Transmembrane</keyword>
<dbReference type="AlphaFoldDB" id="V4NFS1"/>
<evidence type="ECO:0000313" key="3">
    <source>
        <dbReference type="Proteomes" id="UP000017837"/>
    </source>
</evidence>
<feature type="transmembrane region" description="Helical" evidence="1">
    <location>
        <begin position="17"/>
        <end position="35"/>
    </location>
</feature>
<accession>V4NFS1</accession>
<dbReference type="Proteomes" id="UP000017837">
    <property type="component" value="Unassembled WGS sequence"/>
</dbReference>